<dbReference type="GO" id="GO:0000785">
    <property type="term" value="C:chromatin"/>
    <property type="evidence" value="ECO:0007669"/>
    <property type="project" value="TreeGrafter"/>
</dbReference>
<evidence type="ECO:0000259" key="8">
    <source>
        <dbReference type="PROSITE" id="PS50157"/>
    </source>
</evidence>
<dbReference type="FunFam" id="3.30.160.60:FF:000065">
    <property type="entry name" value="B-cell CLL/lymphoma 6, member B"/>
    <property type="match status" value="1"/>
</dbReference>
<accession>A0A395HKR1</accession>
<dbReference type="EMBL" id="KZ824324">
    <property type="protein sequence ID" value="RAL07805.1"/>
    <property type="molecule type" value="Genomic_DNA"/>
</dbReference>
<dbReference type="Proteomes" id="UP000248961">
    <property type="component" value="Unassembled WGS sequence"/>
</dbReference>
<gene>
    <name evidence="9" type="ORF">BO97DRAFT_332950</name>
</gene>
<evidence type="ECO:0000313" key="10">
    <source>
        <dbReference type="Proteomes" id="UP000248961"/>
    </source>
</evidence>
<proteinExistence type="predicted"/>
<reference evidence="9 10" key="1">
    <citation type="submission" date="2018-02" db="EMBL/GenBank/DDBJ databases">
        <title>The genomes of Aspergillus section Nigri reveals drivers in fungal speciation.</title>
        <authorList>
            <consortium name="DOE Joint Genome Institute"/>
            <person name="Vesth T.C."/>
            <person name="Nybo J."/>
            <person name="Theobald S."/>
            <person name="Brandl J."/>
            <person name="Frisvad J.C."/>
            <person name="Nielsen K.F."/>
            <person name="Lyhne E.K."/>
            <person name="Kogle M.E."/>
            <person name="Kuo A."/>
            <person name="Riley R."/>
            <person name="Clum A."/>
            <person name="Nolan M."/>
            <person name="Lipzen A."/>
            <person name="Salamov A."/>
            <person name="Henrissat B."/>
            <person name="Wiebenga A."/>
            <person name="De vries R.P."/>
            <person name="Grigoriev I.V."/>
            <person name="Mortensen U.H."/>
            <person name="Andersen M.R."/>
            <person name="Baker S.E."/>
        </authorList>
    </citation>
    <scope>NUCLEOTIDE SEQUENCE [LARGE SCALE GENOMIC DNA]</scope>
    <source>
        <strain evidence="9 10">CBS 101889</strain>
    </source>
</reference>
<dbReference type="GO" id="GO:0000978">
    <property type="term" value="F:RNA polymerase II cis-regulatory region sequence-specific DNA binding"/>
    <property type="evidence" value="ECO:0007669"/>
    <property type="project" value="InterPro"/>
</dbReference>
<dbReference type="Gene3D" id="3.30.160.60">
    <property type="entry name" value="Classic Zinc Finger"/>
    <property type="match status" value="2"/>
</dbReference>
<evidence type="ECO:0000256" key="3">
    <source>
        <dbReference type="ARBA" id="ARBA00022737"/>
    </source>
</evidence>
<dbReference type="RefSeq" id="XP_025546959.1">
    <property type="nucleotide sequence ID" value="XM_025691354.1"/>
</dbReference>
<dbReference type="PANTHER" id="PTHR40626">
    <property type="entry name" value="MIP31509P"/>
    <property type="match status" value="1"/>
</dbReference>
<evidence type="ECO:0000313" key="9">
    <source>
        <dbReference type="EMBL" id="RAL07805.1"/>
    </source>
</evidence>
<dbReference type="InterPro" id="IPR036236">
    <property type="entry name" value="Znf_C2H2_sf"/>
</dbReference>
<protein>
    <recommendedName>
        <fullName evidence="8">C2H2-type domain-containing protein</fullName>
    </recommendedName>
</protein>
<evidence type="ECO:0000256" key="4">
    <source>
        <dbReference type="ARBA" id="ARBA00022771"/>
    </source>
</evidence>
<dbReference type="STRING" id="1450537.A0A395HKR1"/>
<dbReference type="VEuPathDB" id="FungiDB:BO97DRAFT_332950"/>
<dbReference type="InterPro" id="IPR013087">
    <property type="entry name" value="Znf_C2H2_type"/>
</dbReference>
<dbReference type="GeneID" id="37195643"/>
<dbReference type="PANTHER" id="PTHR40626:SF11">
    <property type="entry name" value="ZINC FINGER PROTEIN YPR022C"/>
    <property type="match status" value="1"/>
</dbReference>
<keyword evidence="4 7" id="KW-0863">Zinc-finger</keyword>
<keyword evidence="6" id="KW-0539">Nucleus</keyword>
<evidence type="ECO:0000256" key="1">
    <source>
        <dbReference type="ARBA" id="ARBA00004123"/>
    </source>
</evidence>
<keyword evidence="2" id="KW-0479">Metal-binding</keyword>
<dbReference type="PROSITE" id="PS50157">
    <property type="entry name" value="ZINC_FINGER_C2H2_2"/>
    <property type="match status" value="1"/>
</dbReference>
<evidence type="ECO:0000256" key="6">
    <source>
        <dbReference type="ARBA" id="ARBA00023242"/>
    </source>
</evidence>
<name>A0A395HKR1_ASPHC</name>
<dbReference type="InterPro" id="IPR051059">
    <property type="entry name" value="VerF-like"/>
</dbReference>
<evidence type="ECO:0000256" key="2">
    <source>
        <dbReference type="ARBA" id="ARBA00022723"/>
    </source>
</evidence>
<organism evidence="9 10">
    <name type="scientific">Aspergillus homomorphus (strain CBS 101889)</name>
    <dbReference type="NCBI Taxonomy" id="1450537"/>
    <lineage>
        <taxon>Eukaryota</taxon>
        <taxon>Fungi</taxon>
        <taxon>Dikarya</taxon>
        <taxon>Ascomycota</taxon>
        <taxon>Pezizomycotina</taxon>
        <taxon>Eurotiomycetes</taxon>
        <taxon>Eurotiomycetidae</taxon>
        <taxon>Eurotiales</taxon>
        <taxon>Aspergillaceae</taxon>
        <taxon>Aspergillus</taxon>
        <taxon>Aspergillus subgen. Circumdati</taxon>
    </lineage>
</organism>
<dbReference type="GO" id="GO:0005634">
    <property type="term" value="C:nucleus"/>
    <property type="evidence" value="ECO:0007669"/>
    <property type="project" value="UniProtKB-SubCell"/>
</dbReference>
<dbReference type="OrthoDB" id="10018191at2759"/>
<dbReference type="GO" id="GO:0000981">
    <property type="term" value="F:DNA-binding transcription factor activity, RNA polymerase II-specific"/>
    <property type="evidence" value="ECO:0007669"/>
    <property type="project" value="InterPro"/>
</dbReference>
<evidence type="ECO:0000256" key="5">
    <source>
        <dbReference type="ARBA" id="ARBA00022833"/>
    </source>
</evidence>
<feature type="non-terminal residue" evidence="9">
    <location>
        <position position="50"/>
    </location>
</feature>
<keyword evidence="10" id="KW-1185">Reference proteome</keyword>
<feature type="non-terminal residue" evidence="9">
    <location>
        <position position="1"/>
    </location>
</feature>
<sequence length="50" mass="6193">SEAKKAKRAFRCQFCPKEFLRNEHLQRHERLHTKEKPFRCTACSERFTRR</sequence>
<dbReference type="PROSITE" id="PS00028">
    <property type="entry name" value="ZINC_FINGER_C2H2_1"/>
    <property type="match status" value="1"/>
</dbReference>
<dbReference type="GO" id="GO:0008270">
    <property type="term" value="F:zinc ion binding"/>
    <property type="evidence" value="ECO:0007669"/>
    <property type="project" value="UniProtKB-KW"/>
</dbReference>
<comment type="subcellular location">
    <subcellularLocation>
        <location evidence="1">Nucleus</location>
    </subcellularLocation>
</comment>
<keyword evidence="3" id="KW-0677">Repeat</keyword>
<dbReference type="AlphaFoldDB" id="A0A395HKR1"/>
<keyword evidence="5" id="KW-0862">Zinc</keyword>
<dbReference type="SUPFAM" id="SSF57667">
    <property type="entry name" value="beta-beta-alpha zinc fingers"/>
    <property type="match status" value="1"/>
</dbReference>
<evidence type="ECO:0000256" key="7">
    <source>
        <dbReference type="PROSITE-ProRule" id="PRU00042"/>
    </source>
</evidence>
<feature type="domain" description="C2H2-type" evidence="8">
    <location>
        <begin position="10"/>
        <end position="37"/>
    </location>
</feature>